<evidence type="ECO:0008006" key="5">
    <source>
        <dbReference type="Google" id="ProtNLM"/>
    </source>
</evidence>
<evidence type="ECO:0000313" key="4">
    <source>
        <dbReference type="Proteomes" id="UP001253458"/>
    </source>
</evidence>
<dbReference type="Proteomes" id="UP001253458">
    <property type="component" value="Unassembled WGS sequence"/>
</dbReference>
<comment type="caution">
    <text evidence="1">The sequence shown here is derived from an EMBL/GenBank/DDBJ whole genome shotgun (WGS) entry which is preliminary data.</text>
</comment>
<dbReference type="InterPro" id="IPR036890">
    <property type="entry name" value="HATPase_C_sf"/>
</dbReference>
<protein>
    <recommendedName>
        <fullName evidence="5">Histidine kinase/DNA gyrase B/HSP90-like ATPase</fullName>
    </recommendedName>
</protein>
<evidence type="ECO:0000313" key="1">
    <source>
        <dbReference type="EMBL" id="MDR6766489.1"/>
    </source>
</evidence>
<keyword evidence="3" id="KW-1185">Reference proteome</keyword>
<dbReference type="Gene3D" id="3.30.565.10">
    <property type="entry name" value="Histidine kinase-like ATPase, C-terminal domain"/>
    <property type="match status" value="1"/>
</dbReference>
<dbReference type="RefSeq" id="WP_209817486.1">
    <property type="nucleotide sequence ID" value="NZ_JAVDTL010000002.1"/>
</dbReference>
<dbReference type="SUPFAM" id="SSF55874">
    <property type="entry name" value="ATPase domain of HSP90 chaperone/DNA topoisomerase II/histidine kinase"/>
    <property type="match status" value="1"/>
</dbReference>
<dbReference type="Proteomes" id="UP001249076">
    <property type="component" value="Unassembled WGS sequence"/>
</dbReference>
<organism evidence="1 4">
    <name type="scientific">Acidovorax delafieldii</name>
    <name type="common">Pseudomonas delafieldii</name>
    <dbReference type="NCBI Taxonomy" id="47920"/>
    <lineage>
        <taxon>Bacteria</taxon>
        <taxon>Pseudomonadati</taxon>
        <taxon>Pseudomonadota</taxon>
        <taxon>Betaproteobacteria</taxon>
        <taxon>Burkholderiales</taxon>
        <taxon>Comamonadaceae</taxon>
        <taxon>Acidovorax</taxon>
    </lineage>
</organism>
<dbReference type="Pfam" id="PF13589">
    <property type="entry name" value="HATPase_c_3"/>
    <property type="match status" value="1"/>
</dbReference>
<evidence type="ECO:0000313" key="3">
    <source>
        <dbReference type="Proteomes" id="UP001249076"/>
    </source>
</evidence>
<reference evidence="1 3" key="1">
    <citation type="submission" date="2023-07" db="EMBL/GenBank/DDBJ databases">
        <title>Sorghum-associated microbial communities from plants grown in Nebraska, USA.</title>
        <authorList>
            <person name="Schachtman D."/>
        </authorList>
    </citation>
    <scope>NUCLEOTIDE SEQUENCE</scope>
    <source>
        <strain evidence="2 3">BE105</strain>
        <strain evidence="1">BE69</strain>
    </source>
</reference>
<proteinExistence type="predicted"/>
<sequence length="573" mass="64005">MNTLNQRAPLTHQGQALESSRDSGFDLSAAIGEPVDNSWEAGASVIRIATIKDADGGITDIGLGDNGEGVPLSILANVLSVGYSSRYNSRKGLGRFGMGLKLAGLSQGRRAEIYTKPRGAQAIYRTLIDLDDVKSGKQVDLFVEDVGAWPKDFEALMHHPKTGEPFGHGTLVVWRKIDRLRRGGHYGDGVDQRVSDLTKFLARAYRRFIDKGLYIELDGREVTLHDPLFLMANPRVEKKFGEDVRAKVVQEDDLIIDGHKVHWTVSLLPEEVRKKRGGGGRGTKSREDFKDLYIPDNEGKISLLRNDREIYYDIIPRMLPGGVDVVDRFIGIEVSFPAELDEYFQVRNVKRGAEPVLKLREGLRVALAKPVIEARKEIRRYWGEVEQQERLESGDEHTLAHEAVDQFDRTAPRGQAGFADPSPAAVDKAMQELFQDLGLDSADPEACNKAKWIRESYDQRALTVIDSAWPGKEMIDIKHLHGKAIVKFNNRHPFFADLVVPLKAMASLDPGELNHDDVSELLKKLSGGIDLLMLSYAKAENMHPDPEDAYGELRSHWGLFSSGLIREFLKAHS</sequence>
<accession>A0AAJ2BQF5</accession>
<dbReference type="AlphaFoldDB" id="A0AAJ2BQF5"/>
<gene>
    <name evidence="1" type="ORF">J2W88_001754</name>
    <name evidence="2" type="ORF">J2W93_001401</name>
</gene>
<name>A0AAJ2BQF5_ACIDE</name>
<dbReference type="EMBL" id="JAVDTS010000002">
    <property type="protein sequence ID" value="MDR6836573.1"/>
    <property type="molecule type" value="Genomic_DNA"/>
</dbReference>
<evidence type="ECO:0000313" key="2">
    <source>
        <dbReference type="EMBL" id="MDR6836573.1"/>
    </source>
</evidence>
<dbReference type="EMBL" id="JAVDTL010000002">
    <property type="protein sequence ID" value="MDR6766489.1"/>
    <property type="molecule type" value="Genomic_DNA"/>
</dbReference>